<sequence length="38" mass="4769">MNFNNFYKPLQLLVLNEDIPFYFPKMISKENKDKRLRY</sequence>
<name>W9EFH1_9LACO</name>
<evidence type="ECO:0000313" key="1">
    <source>
        <dbReference type="EMBL" id="ETO40827.1"/>
    </source>
</evidence>
<accession>W9EFH1</accession>
<reference evidence="1 2" key="1">
    <citation type="submission" date="2012-08" db="EMBL/GenBank/DDBJ databases">
        <title>Genome sequencing of Lactobacillus florum 8D.</title>
        <authorList>
            <person name="Kim E.B."/>
            <person name="Marco M.L."/>
        </authorList>
    </citation>
    <scope>NUCLEOTIDE SEQUENCE [LARGE SCALE GENOMIC DNA]</scope>
    <source>
        <strain evidence="1 2">8D</strain>
    </source>
</reference>
<dbReference type="EMBL" id="ALXG01000013">
    <property type="protein sequence ID" value="ETO40827.1"/>
    <property type="molecule type" value="Genomic_DNA"/>
</dbReference>
<proteinExistence type="predicted"/>
<dbReference type="Proteomes" id="UP000019474">
    <property type="component" value="Unassembled WGS sequence"/>
</dbReference>
<evidence type="ECO:0000313" key="2">
    <source>
        <dbReference type="Proteomes" id="UP000019474"/>
    </source>
</evidence>
<keyword evidence="2" id="KW-1185">Reference proteome</keyword>
<gene>
    <name evidence="1" type="ORF">B808_286</name>
</gene>
<dbReference type="PATRIC" id="fig|1221538.3.peg.294"/>
<organism evidence="1 2">
    <name type="scientific">Fructilactobacillus florum 8D</name>
    <dbReference type="NCBI Taxonomy" id="1221538"/>
    <lineage>
        <taxon>Bacteria</taxon>
        <taxon>Bacillati</taxon>
        <taxon>Bacillota</taxon>
        <taxon>Bacilli</taxon>
        <taxon>Lactobacillales</taxon>
        <taxon>Lactobacillaceae</taxon>
        <taxon>Fructilactobacillus</taxon>
    </lineage>
</organism>
<dbReference type="AlphaFoldDB" id="W9EFH1"/>
<protein>
    <submittedName>
        <fullName evidence="1">Uncharacterized protein</fullName>
    </submittedName>
</protein>
<comment type="caution">
    <text evidence="1">The sequence shown here is derived from an EMBL/GenBank/DDBJ whole genome shotgun (WGS) entry which is preliminary data.</text>
</comment>